<feature type="transmembrane region" description="Helical" evidence="14">
    <location>
        <begin position="327"/>
        <end position="357"/>
    </location>
</feature>
<keyword evidence="10 14" id="KW-0472">Membrane</keyword>
<dbReference type="PROSITE" id="PS50283">
    <property type="entry name" value="NA_SOLUT_SYMP_3"/>
    <property type="match status" value="1"/>
</dbReference>
<reference evidence="15 16" key="1">
    <citation type="journal article" date="2014" name="Front. Microbiol.">
        <title>Population and genomic analysis of the genus Halorubrum.</title>
        <authorList>
            <person name="Fullmer M.S."/>
            <person name="Soucy S.M."/>
            <person name="Swithers K.S."/>
            <person name="Makkay A.M."/>
            <person name="Wheeler R."/>
            <person name="Ventosa A."/>
            <person name="Gogarten J.P."/>
            <person name="Papke R.T."/>
        </authorList>
    </citation>
    <scope>NUCLEOTIDE SEQUENCE [LARGE SCALE GENOMIC DNA]</scope>
    <source>
        <strain evidence="15 16">C49</strain>
    </source>
</reference>
<keyword evidence="7 14" id="KW-1133">Transmembrane helix</keyword>
<dbReference type="GO" id="GO:0005298">
    <property type="term" value="F:proline:sodium symporter activity"/>
    <property type="evidence" value="ECO:0007669"/>
    <property type="project" value="InterPro"/>
</dbReference>
<evidence type="ECO:0000313" key="16">
    <source>
        <dbReference type="Proteomes" id="UP000222824"/>
    </source>
</evidence>
<feature type="transmembrane region" description="Helical" evidence="14">
    <location>
        <begin position="378"/>
        <end position="396"/>
    </location>
</feature>
<keyword evidence="8" id="KW-0915">Sodium</keyword>
<evidence type="ECO:0000256" key="10">
    <source>
        <dbReference type="ARBA" id="ARBA00023136"/>
    </source>
</evidence>
<evidence type="ECO:0000256" key="7">
    <source>
        <dbReference type="ARBA" id="ARBA00022989"/>
    </source>
</evidence>
<dbReference type="RefSeq" id="WP_099256146.1">
    <property type="nucleotide sequence ID" value="NZ_NHOA01000127.1"/>
</dbReference>
<keyword evidence="9" id="KW-0406">Ion transport</keyword>
<keyword evidence="11" id="KW-0739">Sodium transport</keyword>
<feature type="transmembrane region" description="Helical" evidence="14">
    <location>
        <begin position="402"/>
        <end position="426"/>
    </location>
</feature>
<evidence type="ECO:0000256" key="12">
    <source>
        <dbReference type="ARBA" id="ARBA00033708"/>
    </source>
</evidence>
<evidence type="ECO:0000256" key="1">
    <source>
        <dbReference type="ARBA" id="ARBA00004651"/>
    </source>
</evidence>
<dbReference type="Pfam" id="PF00474">
    <property type="entry name" value="SSF"/>
    <property type="match status" value="1"/>
</dbReference>
<dbReference type="GO" id="GO:0031402">
    <property type="term" value="F:sodium ion binding"/>
    <property type="evidence" value="ECO:0007669"/>
    <property type="project" value="InterPro"/>
</dbReference>
<comment type="subcellular location">
    <subcellularLocation>
        <location evidence="1">Cell membrane</location>
        <topology evidence="1">Multi-pass membrane protein</topology>
    </subcellularLocation>
</comment>
<keyword evidence="16" id="KW-1185">Reference proteome</keyword>
<comment type="similarity">
    <text evidence="2 13">Belongs to the sodium:solute symporter (SSF) (TC 2.A.21) family.</text>
</comment>
<evidence type="ECO:0000256" key="4">
    <source>
        <dbReference type="ARBA" id="ARBA00022475"/>
    </source>
</evidence>
<evidence type="ECO:0000256" key="11">
    <source>
        <dbReference type="ARBA" id="ARBA00023201"/>
    </source>
</evidence>
<comment type="caution">
    <text evidence="15">The sequence shown here is derived from an EMBL/GenBank/DDBJ whole genome shotgun (WGS) entry which is preliminary data.</text>
</comment>
<dbReference type="Proteomes" id="UP000222824">
    <property type="component" value="Unassembled WGS sequence"/>
</dbReference>
<name>A0A2G1WGH0_9EURY</name>
<evidence type="ECO:0000256" key="5">
    <source>
        <dbReference type="ARBA" id="ARBA00022692"/>
    </source>
</evidence>
<proteinExistence type="inferred from homology"/>
<keyword evidence="3" id="KW-0813">Transport</keyword>
<dbReference type="InterPro" id="IPR050277">
    <property type="entry name" value="Sodium:Solute_Symporter"/>
</dbReference>
<dbReference type="CDD" id="cd11475">
    <property type="entry name" value="SLC5sbd_PutP"/>
    <property type="match status" value="1"/>
</dbReference>
<sequence length="497" mass="52221">MTSLDTSALGLIAYLILVAGIGYWGSKRVKNESDFFLGGEKLPGWALALSERSSDMSGWLLLGLPGLAWASGLSSVWVIVGAAGGAIFQWVLYSRPFMEGRKETGAVTPVGLLAEKIPGDSAVIRALPALVTFVFFMGYVGSQFLAGGTIFQDVFGVSATVGLVVVAVLIILYSFAGGFLAVVWTDAMQALLMVFTLIILPGILLGQVLTDPSLSIMGSLEASGNGRASWFGGATGSAALLLLGTNLSWFFATMGGYPHLDARLMAVRSESDRRTAILVSTVWGVLTAIGAVLLGLLARTLHGAPSTLEGNREMVLSFMVTNHTPDLLSGILLAGALAAMMSTADSQLVVASSAAAHDIYNKILNKNKEFSEKVQLRISRLGTLVVGSVGLAVAYFSESLVYTLVSYSATGLFSAFGPAFTLLFFWGDNLSKHGLIAAFLAGPIVTVTWVTLGLTEMVTVRLVAPPAGFAAAIIASLIWPRSEQSLSLTGEEATMQD</sequence>
<evidence type="ECO:0000256" key="3">
    <source>
        <dbReference type="ARBA" id="ARBA00022448"/>
    </source>
</evidence>
<keyword evidence="4" id="KW-1003">Cell membrane</keyword>
<evidence type="ECO:0000313" key="15">
    <source>
        <dbReference type="EMBL" id="PHQ38045.1"/>
    </source>
</evidence>
<feature type="transmembrane region" description="Helical" evidence="14">
    <location>
        <begin position="433"/>
        <end position="452"/>
    </location>
</feature>
<feature type="transmembrane region" description="Helical" evidence="14">
    <location>
        <begin position="67"/>
        <end position="92"/>
    </location>
</feature>
<dbReference type="InterPro" id="IPR011851">
    <property type="entry name" value="Na/Pro_symporter"/>
</dbReference>
<feature type="transmembrane region" description="Helical" evidence="14">
    <location>
        <begin position="190"/>
        <end position="210"/>
    </location>
</feature>
<evidence type="ECO:0000256" key="6">
    <source>
        <dbReference type="ARBA" id="ARBA00022847"/>
    </source>
</evidence>
<evidence type="ECO:0000256" key="8">
    <source>
        <dbReference type="ARBA" id="ARBA00023053"/>
    </source>
</evidence>
<feature type="transmembrane region" description="Helical" evidence="14">
    <location>
        <begin position="122"/>
        <end position="141"/>
    </location>
</feature>
<feature type="transmembrane region" description="Helical" evidence="14">
    <location>
        <begin position="275"/>
        <end position="298"/>
    </location>
</feature>
<protein>
    <submittedName>
        <fullName evidence="15">Sodium:solute symporter</fullName>
    </submittedName>
</protein>
<evidence type="ECO:0000256" key="2">
    <source>
        <dbReference type="ARBA" id="ARBA00006434"/>
    </source>
</evidence>
<dbReference type="EMBL" id="NHOA01000127">
    <property type="protein sequence ID" value="PHQ38045.1"/>
    <property type="molecule type" value="Genomic_DNA"/>
</dbReference>
<gene>
    <name evidence="15" type="ORF">DJ69_13750</name>
</gene>
<dbReference type="GO" id="GO:0015824">
    <property type="term" value="P:proline transport"/>
    <property type="evidence" value="ECO:0007669"/>
    <property type="project" value="InterPro"/>
</dbReference>
<organism evidence="15 16">
    <name type="scientific">Halorubrum persicum</name>
    <dbReference type="NCBI Taxonomy" id="1383844"/>
    <lineage>
        <taxon>Archaea</taxon>
        <taxon>Methanobacteriati</taxon>
        <taxon>Methanobacteriota</taxon>
        <taxon>Stenosarchaea group</taxon>
        <taxon>Halobacteria</taxon>
        <taxon>Halobacteriales</taxon>
        <taxon>Haloferacaceae</taxon>
        <taxon>Halorubrum</taxon>
    </lineage>
</organism>
<accession>A0A2G1WGH0</accession>
<comment type="catalytic activity">
    <reaction evidence="12">
        <text>L-proline(in) + Na(+)(in) = L-proline(out) + Na(+)(out)</text>
        <dbReference type="Rhea" id="RHEA:28967"/>
        <dbReference type="ChEBI" id="CHEBI:29101"/>
        <dbReference type="ChEBI" id="CHEBI:60039"/>
    </reaction>
</comment>
<dbReference type="AlphaFoldDB" id="A0A2G1WGH0"/>
<dbReference type="PANTHER" id="PTHR48086:SF3">
    <property type="entry name" value="SODIUM_PROLINE SYMPORTER"/>
    <property type="match status" value="1"/>
</dbReference>
<evidence type="ECO:0000256" key="13">
    <source>
        <dbReference type="RuleBase" id="RU362091"/>
    </source>
</evidence>
<dbReference type="InterPro" id="IPR001734">
    <property type="entry name" value="Na/solute_symporter"/>
</dbReference>
<feature type="transmembrane region" description="Helical" evidence="14">
    <location>
        <begin position="161"/>
        <end position="183"/>
    </location>
</feature>
<keyword evidence="5 14" id="KW-0812">Transmembrane</keyword>
<feature type="transmembrane region" description="Helical" evidence="14">
    <location>
        <begin position="458"/>
        <end position="479"/>
    </location>
</feature>
<keyword evidence="6" id="KW-0769">Symport</keyword>
<dbReference type="InterPro" id="IPR038377">
    <property type="entry name" value="Na/Glc_symporter_sf"/>
</dbReference>
<evidence type="ECO:0000256" key="14">
    <source>
        <dbReference type="SAM" id="Phobius"/>
    </source>
</evidence>
<dbReference type="PANTHER" id="PTHR48086">
    <property type="entry name" value="SODIUM/PROLINE SYMPORTER-RELATED"/>
    <property type="match status" value="1"/>
</dbReference>
<dbReference type="GO" id="GO:0005886">
    <property type="term" value="C:plasma membrane"/>
    <property type="evidence" value="ECO:0007669"/>
    <property type="project" value="UniProtKB-SubCell"/>
</dbReference>
<dbReference type="Gene3D" id="1.20.1730.10">
    <property type="entry name" value="Sodium/glucose cotransporter"/>
    <property type="match status" value="1"/>
</dbReference>
<feature type="transmembrane region" description="Helical" evidence="14">
    <location>
        <begin position="230"/>
        <end position="254"/>
    </location>
</feature>
<feature type="transmembrane region" description="Helical" evidence="14">
    <location>
        <begin position="7"/>
        <end position="25"/>
    </location>
</feature>
<dbReference type="NCBIfam" id="TIGR00813">
    <property type="entry name" value="sss"/>
    <property type="match status" value="1"/>
</dbReference>
<evidence type="ECO:0000256" key="9">
    <source>
        <dbReference type="ARBA" id="ARBA00023065"/>
    </source>
</evidence>